<organism evidence="1">
    <name type="scientific">Nicotiana tabacum</name>
    <name type="common">Common tobacco</name>
    <dbReference type="NCBI Taxonomy" id="4097"/>
    <lineage>
        <taxon>Eukaryota</taxon>
        <taxon>Viridiplantae</taxon>
        <taxon>Streptophyta</taxon>
        <taxon>Embryophyta</taxon>
        <taxon>Tracheophyta</taxon>
        <taxon>Spermatophyta</taxon>
        <taxon>Magnoliopsida</taxon>
        <taxon>eudicotyledons</taxon>
        <taxon>Gunneridae</taxon>
        <taxon>Pentapetalae</taxon>
        <taxon>asterids</taxon>
        <taxon>lamiids</taxon>
        <taxon>Solanales</taxon>
        <taxon>Solanaceae</taxon>
        <taxon>Nicotianoideae</taxon>
        <taxon>Nicotianeae</taxon>
        <taxon>Nicotiana</taxon>
    </lineage>
</organism>
<dbReference type="InterPro" id="IPR032567">
    <property type="entry name" value="RTL1-rel"/>
</dbReference>
<dbReference type="OrthoDB" id="1686402at2759"/>
<dbReference type="PANTHER" id="PTHR15503:SF45">
    <property type="entry name" value="RNA-DIRECTED DNA POLYMERASE HOMOLOG"/>
    <property type="match status" value="1"/>
</dbReference>
<reference evidence="1" key="1">
    <citation type="submission" date="2025-08" db="UniProtKB">
        <authorList>
            <consortium name="RefSeq"/>
        </authorList>
    </citation>
    <scope>IDENTIFICATION</scope>
</reference>
<dbReference type="SMR" id="A0A1S3ZUG2"/>
<evidence type="ECO:0008006" key="2">
    <source>
        <dbReference type="Google" id="ProtNLM"/>
    </source>
</evidence>
<dbReference type="PANTHER" id="PTHR15503">
    <property type="entry name" value="LDOC1 RELATED"/>
    <property type="match status" value="1"/>
</dbReference>
<dbReference type="RefSeq" id="XP_016468060.1">
    <property type="nucleotide sequence ID" value="XM_016612574.1"/>
</dbReference>
<name>A0A1S3ZUG2_TOBAC</name>
<gene>
    <name evidence="1" type="primary">LOC107790623</name>
</gene>
<dbReference type="STRING" id="4097.A0A1S3ZUG2"/>
<accession>A0A1S3ZUG2</accession>
<proteinExistence type="predicted"/>
<dbReference type="Gene3D" id="3.10.10.10">
    <property type="entry name" value="HIV Type 1 Reverse Transcriptase, subunit A, domain 1"/>
    <property type="match status" value="1"/>
</dbReference>
<sequence>MAPPELEELMKQLKELLDADHIRPSKAPFGAPLLFQKKKNGSLRLCIDYRALNKDKHPIAFESHKLNETERRYTTQKKLTPKQARWKDFLAEFDYAVEYKPGKVNVVADALSRKAELAAITSAIWDIWEAIKEGMQHDLAAKQLIELANQGKMRHFWVEDDILLTTGRRVYVPIFGDIRR</sequence>
<dbReference type="AlphaFoldDB" id="A0A1S3ZUG2"/>
<dbReference type="InterPro" id="IPR043502">
    <property type="entry name" value="DNA/RNA_pol_sf"/>
</dbReference>
<dbReference type="SUPFAM" id="SSF56672">
    <property type="entry name" value="DNA/RNA polymerases"/>
    <property type="match status" value="1"/>
</dbReference>
<evidence type="ECO:0000313" key="1">
    <source>
        <dbReference type="RefSeq" id="XP_016468060.1"/>
    </source>
</evidence>
<protein>
    <recommendedName>
        <fullName evidence="2">RNA-directed DNA polymerase homolog</fullName>
    </recommendedName>
</protein>
<dbReference type="PaxDb" id="4097-A0A1S3ZUG2"/>
<dbReference type="KEGG" id="nta:107790623"/>